<dbReference type="Gene3D" id="1.10.10.10">
    <property type="entry name" value="Winged helix-like DNA-binding domain superfamily/Winged helix DNA-binding domain"/>
    <property type="match status" value="1"/>
</dbReference>
<dbReference type="GO" id="GO:0003700">
    <property type="term" value="F:DNA-binding transcription factor activity"/>
    <property type="evidence" value="ECO:0007669"/>
    <property type="project" value="InterPro"/>
</dbReference>
<dbReference type="Gene3D" id="3.40.190.10">
    <property type="entry name" value="Periplasmic binding protein-like II"/>
    <property type="match status" value="2"/>
</dbReference>
<dbReference type="GO" id="GO:0003677">
    <property type="term" value="F:DNA binding"/>
    <property type="evidence" value="ECO:0007669"/>
    <property type="project" value="UniProtKB-KW"/>
</dbReference>
<keyword evidence="7" id="KW-1185">Reference proteome</keyword>
<evidence type="ECO:0000313" key="7">
    <source>
        <dbReference type="Proteomes" id="UP000613840"/>
    </source>
</evidence>
<dbReference type="Proteomes" id="UP000613840">
    <property type="component" value="Unassembled WGS sequence"/>
</dbReference>
<organism evidence="6 7">
    <name type="scientific">Microlunatus endophyticus</name>
    <dbReference type="NCBI Taxonomy" id="1716077"/>
    <lineage>
        <taxon>Bacteria</taxon>
        <taxon>Bacillati</taxon>
        <taxon>Actinomycetota</taxon>
        <taxon>Actinomycetes</taxon>
        <taxon>Propionibacteriales</taxon>
        <taxon>Propionibacteriaceae</taxon>
        <taxon>Microlunatus</taxon>
    </lineage>
</organism>
<evidence type="ECO:0000256" key="2">
    <source>
        <dbReference type="ARBA" id="ARBA00023015"/>
    </source>
</evidence>
<dbReference type="PANTHER" id="PTHR30346:SF0">
    <property type="entry name" value="HCA OPERON TRANSCRIPTIONAL ACTIVATOR HCAR"/>
    <property type="match status" value="1"/>
</dbReference>
<dbReference type="Pfam" id="PF03466">
    <property type="entry name" value="LysR_substrate"/>
    <property type="match status" value="1"/>
</dbReference>
<dbReference type="GO" id="GO:0032993">
    <property type="term" value="C:protein-DNA complex"/>
    <property type="evidence" value="ECO:0007669"/>
    <property type="project" value="TreeGrafter"/>
</dbReference>
<dbReference type="InterPro" id="IPR005119">
    <property type="entry name" value="LysR_subst-bd"/>
</dbReference>
<reference evidence="6" key="1">
    <citation type="journal article" date="2014" name="Int. J. Syst. Evol. Microbiol.">
        <title>Complete genome sequence of Corynebacterium casei LMG S-19264T (=DSM 44701T), isolated from a smear-ripened cheese.</title>
        <authorList>
            <consortium name="US DOE Joint Genome Institute (JGI-PGF)"/>
            <person name="Walter F."/>
            <person name="Albersmeier A."/>
            <person name="Kalinowski J."/>
            <person name="Ruckert C."/>
        </authorList>
    </citation>
    <scope>NUCLEOTIDE SEQUENCE</scope>
    <source>
        <strain evidence="6">CGMCC 4.7306</strain>
    </source>
</reference>
<evidence type="ECO:0000256" key="4">
    <source>
        <dbReference type="ARBA" id="ARBA00023163"/>
    </source>
</evidence>
<dbReference type="InterPro" id="IPR036388">
    <property type="entry name" value="WH-like_DNA-bd_sf"/>
</dbReference>
<sequence>MSDPDVRQLRYFVAVAEERHFGRAAERLGIAQPPLSRAIRELERQLGVELLQRTTRQVTVTPAGETLLRDARVALDAVSAAARRARNVGSDQPLLRVAIKADFDAGLLPSILEAYKAEAEALPVDLLFGTRGAQVPALHDGRADVAILPLPYDDSGVDWEPLLTEPRLLAVAATDPLARNSRLRLADLAGRLLPDGSPAELGEAAPPPAHRRTDRPGVDLAMILNLAELGETVFFAPLSVAQRHIRPGIAYRAVEDLGPSTLTVAWPAVSRSPAVASFVRVAAQVAAMIYRENSGLPAAGSDAGGVTDPLVITEAGPSKRAKAARP</sequence>
<keyword evidence="3" id="KW-0238">DNA-binding</keyword>
<evidence type="ECO:0000313" key="6">
    <source>
        <dbReference type="EMBL" id="GGL70139.1"/>
    </source>
</evidence>
<dbReference type="EMBL" id="BMMZ01000007">
    <property type="protein sequence ID" value="GGL70139.1"/>
    <property type="molecule type" value="Genomic_DNA"/>
</dbReference>
<keyword evidence="4" id="KW-0804">Transcription</keyword>
<comment type="caution">
    <text evidence="6">The sequence shown here is derived from an EMBL/GenBank/DDBJ whole genome shotgun (WGS) entry which is preliminary data.</text>
</comment>
<comment type="similarity">
    <text evidence="1">Belongs to the LysR transcriptional regulatory family.</text>
</comment>
<dbReference type="SUPFAM" id="SSF53850">
    <property type="entry name" value="Periplasmic binding protein-like II"/>
    <property type="match status" value="1"/>
</dbReference>
<evidence type="ECO:0000256" key="1">
    <source>
        <dbReference type="ARBA" id="ARBA00009437"/>
    </source>
</evidence>
<accession>A0A917W6Y1</accession>
<dbReference type="SUPFAM" id="SSF46785">
    <property type="entry name" value="Winged helix' DNA-binding domain"/>
    <property type="match status" value="1"/>
</dbReference>
<reference evidence="6" key="2">
    <citation type="submission" date="2020-09" db="EMBL/GenBank/DDBJ databases">
        <authorList>
            <person name="Sun Q."/>
            <person name="Zhou Y."/>
        </authorList>
    </citation>
    <scope>NUCLEOTIDE SEQUENCE</scope>
    <source>
        <strain evidence="6">CGMCC 4.7306</strain>
    </source>
</reference>
<dbReference type="RefSeq" id="WP_188896259.1">
    <property type="nucleotide sequence ID" value="NZ_BMMZ01000007.1"/>
</dbReference>
<protein>
    <submittedName>
        <fullName evidence="6">LysR family transcriptional regulator</fullName>
    </submittedName>
</protein>
<dbReference type="PROSITE" id="PS50931">
    <property type="entry name" value="HTH_LYSR"/>
    <property type="match status" value="1"/>
</dbReference>
<dbReference type="AlphaFoldDB" id="A0A917W6Y1"/>
<name>A0A917W6Y1_9ACTN</name>
<dbReference type="InterPro" id="IPR000847">
    <property type="entry name" value="LysR_HTH_N"/>
</dbReference>
<dbReference type="FunFam" id="1.10.10.10:FF:000001">
    <property type="entry name" value="LysR family transcriptional regulator"/>
    <property type="match status" value="1"/>
</dbReference>
<proteinExistence type="inferred from homology"/>
<dbReference type="CDD" id="cd08414">
    <property type="entry name" value="PBP2_LTTR_aromatics_like"/>
    <property type="match status" value="1"/>
</dbReference>
<keyword evidence="2" id="KW-0805">Transcription regulation</keyword>
<dbReference type="PANTHER" id="PTHR30346">
    <property type="entry name" value="TRANSCRIPTIONAL DUAL REGULATOR HCAR-RELATED"/>
    <property type="match status" value="1"/>
</dbReference>
<dbReference type="InterPro" id="IPR036390">
    <property type="entry name" value="WH_DNA-bd_sf"/>
</dbReference>
<evidence type="ECO:0000259" key="5">
    <source>
        <dbReference type="PROSITE" id="PS50931"/>
    </source>
</evidence>
<gene>
    <name evidence="6" type="ORF">GCM10011575_30840</name>
</gene>
<dbReference type="Pfam" id="PF00126">
    <property type="entry name" value="HTH_1"/>
    <property type="match status" value="1"/>
</dbReference>
<evidence type="ECO:0000256" key="3">
    <source>
        <dbReference type="ARBA" id="ARBA00023125"/>
    </source>
</evidence>
<feature type="domain" description="HTH lysR-type" evidence="5">
    <location>
        <begin position="4"/>
        <end position="61"/>
    </location>
</feature>
<dbReference type="PRINTS" id="PR00039">
    <property type="entry name" value="HTHLYSR"/>
</dbReference>